<evidence type="ECO:0000256" key="1">
    <source>
        <dbReference type="SAM" id="Coils"/>
    </source>
</evidence>
<dbReference type="AlphaFoldDB" id="A0A1B7NJR7"/>
<dbReference type="EMBL" id="LGUA01004139">
    <property type="protein sequence ID" value="OAX76896.1"/>
    <property type="molecule type" value="Genomic_DNA"/>
</dbReference>
<gene>
    <name evidence="3" type="ORF">ACJ72_08811</name>
</gene>
<proteinExistence type="predicted"/>
<reference evidence="3 4" key="1">
    <citation type="submission" date="2015-07" db="EMBL/GenBank/DDBJ databases">
        <title>Emmonsia species relationships and genome sequence.</title>
        <authorList>
            <person name="Cuomo C.A."/>
            <person name="Schwartz I.S."/>
            <person name="Kenyon C."/>
            <person name="de Hoog G.S."/>
            <person name="Govender N.P."/>
            <person name="Botha A."/>
            <person name="Moreno L."/>
            <person name="de Vries M."/>
            <person name="Munoz J.F."/>
            <person name="Stielow J.B."/>
        </authorList>
    </citation>
    <scope>NUCLEOTIDE SEQUENCE [LARGE SCALE GENOMIC DNA]</scope>
    <source>
        <strain evidence="3 4">CBS 136260</strain>
    </source>
</reference>
<evidence type="ECO:0000256" key="2">
    <source>
        <dbReference type="SAM" id="MobiDB-lite"/>
    </source>
</evidence>
<evidence type="ECO:0000313" key="4">
    <source>
        <dbReference type="Proteomes" id="UP000091918"/>
    </source>
</evidence>
<feature type="coiled-coil region" evidence="1">
    <location>
        <begin position="311"/>
        <end position="338"/>
    </location>
</feature>
<dbReference type="Proteomes" id="UP000091918">
    <property type="component" value="Unassembled WGS sequence"/>
</dbReference>
<comment type="caution">
    <text evidence="3">The sequence shown here is derived from an EMBL/GenBank/DDBJ whole genome shotgun (WGS) entry which is preliminary data.</text>
</comment>
<name>A0A1B7NJR7_9EURO</name>
<feature type="region of interest" description="Disordered" evidence="2">
    <location>
        <begin position="54"/>
        <end position="78"/>
    </location>
</feature>
<feature type="region of interest" description="Disordered" evidence="2">
    <location>
        <begin position="234"/>
        <end position="269"/>
    </location>
</feature>
<organism evidence="3 4">
    <name type="scientific">Emergomyces africanus</name>
    <dbReference type="NCBI Taxonomy" id="1955775"/>
    <lineage>
        <taxon>Eukaryota</taxon>
        <taxon>Fungi</taxon>
        <taxon>Dikarya</taxon>
        <taxon>Ascomycota</taxon>
        <taxon>Pezizomycotina</taxon>
        <taxon>Eurotiomycetes</taxon>
        <taxon>Eurotiomycetidae</taxon>
        <taxon>Onygenales</taxon>
        <taxon>Ajellomycetaceae</taxon>
        <taxon>Emergomyces</taxon>
    </lineage>
</organism>
<protein>
    <submittedName>
        <fullName evidence="3">Uncharacterized protein</fullName>
    </submittedName>
</protein>
<sequence>MPSEMPPPRQLPPLSNILLSSPASSASYAWSPSPAPMNAHSHLRDILPSIEETPIPRESSVATVGGTDRAKRSGGGPKLTRAEQTILLNICVSKSTLFGSLSIGQFWSSVAEIFQTYINRSYAGLSARRCAEKCVENRKKELLVLTTGKEEGDDYLQAVDEWIKVVDAVARRNDRTVRRKREYERGVEASLLERENLKRRAGEKIEYDSEDEDEIRQIHEQQLLHLHNIVDSSSDSDLLPDSSTPGASSISGISSTAAPSSRRLAKRARRNRDNVGLNDILGSSMKELSQAMVKRLERDEKRDENSEGGWKEGLKELRAELQGELRGINEMLQQLIQNK</sequence>
<evidence type="ECO:0000313" key="3">
    <source>
        <dbReference type="EMBL" id="OAX76896.1"/>
    </source>
</evidence>
<keyword evidence="4" id="KW-1185">Reference proteome</keyword>
<accession>A0A1B7NJR7</accession>
<keyword evidence="1" id="KW-0175">Coiled coil</keyword>
<feature type="compositionally biased region" description="Low complexity" evidence="2">
    <location>
        <begin position="234"/>
        <end position="262"/>
    </location>
</feature>